<comment type="caution">
    <text evidence="2">The sequence shown here is derived from an EMBL/GenBank/DDBJ whole genome shotgun (WGS) entry which is preliminary data.</text>
</comment>
<dbReference type="AlphaFoldDB" id="A0A3R6E6V0"/>
<dbReference type="RefSeq" id="WP_118111353.1">
    <property type="nucleotide sequence ID" value="NZ_CABJFX010000017.1"/>
</dbReference>
<sequence length="67" mass="7738">MKVVFVELGVGYNTPGIIKYPFWQMTAQNPNVTYICLNYGQAYCPLEIENQSFCVDGDIWEILKKEN</sequence>
<evidence type="ECO:0000313" key="4">
    <source>
        <dbReference type="Proteomes" id="UP000283738"/>
    </source>
</evidence>
<dbReference type="Proteomes" id="UP000283738">
    <property type="component" value="Unassembled WGS sequence"/>
</dbReference>
<evidence type="ECO:0000313" key="2">
    <source>
        <dbReference type="EMBL" id="RHA87885.1"/>
    </source>
</evidence>
<gene>
    <name evidence="2" type="ORF">DW914_10200</name>
    <name evidence="1" type="ORF">DWY96_12810</name>
</gene>
<evidence type="ECO:0000313" key="3">
    <source>
        <dbReference type="Proteomes" id="UP000283492"/>
    </source>
</evidence>
<dbReference type="Proteomes" id="UP000283492">
    <property type="component" value="Unassembled WGS sequence"/>
</dbReference>
<proteinExistence type="predicted"/>
<name>A0A3R6E6V0_9FIRM</name>
<dbReference type="EMBL" id="QSFX01000017">
    <property type="protein sequence ID" value="RHA87885.1"/>
    <property type="molecule type" value="Genomic_DNA"/>
</dbReference>
<protein>
    <submittedName>
        <fullName evidence="2">Uncharacterized protein</fullName>
    </submittedName>
</protein>
<accession>A0A3R6E6V0</accession>
<reference evidence="3 4" key="1">
    <citation type="submission" date="2018-08" db="EMBL/GenBank/DDBJ databases">
        <title>A genome reference for cultivated species of the human gut microbiota.</title>
        <authorList>
            <person name="Zou Y."/>
            <person name="Xue W."/>
            <person name="Luo G."/>
        </authorList>
    </citation>
    <scope>NUCLEOTIDE SEQUENCE [LARGE SCALE GENOMIC DNA]</scope>
    <source>
        <strain evidence="1 4">AF28-15</strain>
        <strain evidence="2 3">AM42-1AC</strain>
    </source>
</reference>
<evidence type="ECO:0000313" key="1">
    <source>
        <dbReference type="EMBL" id="RGQ46625.1"/>
    </source>
</evidence>
<dbReference type="EMBL" id="QRTF01000032">
    <property type="protein sequence ID" value="RGQ46625.1"/>
    <property type="molecule type" value="Genomic_DNA"/>
</dbReference>
<organism evidence="2 3">
    <name type="scientific">Roseburia inulinivorans</name>
    <dbReference type="NCBI Taxonomy" id="360807"/>
    <lineage>
        <taxon>Bacteria</taxon>
        <taxon>Bacillati</taxon>
        <taxon>Bacillota</taxon>
        <taxon>Clostridia</taxon>
        <taxon>Lachnospirales</taxon>
        <taxon>Lachnospiraceae</taxon>
        <taxon>Roseburia</taxon>
    </lineage>
</organism>